<evidence type="ECO:0000313" key="2">
    <source>
        <dbReference type="EMBL" id="SFL15177.1"/>
    </source>
</evidence>
<name>A0A1I4FE74_9FIRM</name>
<keyword evidence="3" id="KW-1185">Reference proteome</keyword>
<dbReference type="STRING" id="29563.SAMN02983006_00323"/>
<dbReference type="EMBL" id="FOTI01000002">
    <property type="protein sequence ID" value="SFL15177.1"/>
    <property type="molecule type" value="Genomic_DNA"/>
</dbReference>
<evidence type="ECO:0000313" key="3">
    <source>
        <dbReference type="Proteomes" id="UP000199006"/>
    </source>
</evidence>
<dbReference type="CDD" id="cd18085">
    <property type="entry name" value="TM1570-like"/>
    <property type="match status" value="1"/>
</dbReference>
<feature type="domain" description="tRNA (guanine-N(1)-)-methyltransferase C-terminal" evidence="1">
    <location>
        <begin position="7"/>
        <end position="187"/>
    </location>
</feature>
<dbReference type="AlphaFoldDB" id="A0A1I4FE74"/>
<organism evidence="2 3">
    <name type="scientific">Halanaerobium salsuginis</name>
    <dbReference type="NCBI Taxonomy" id="29563"/>
    <lineage>
        <taxon>Bacteria</taxon>
        <taxon>Bacillati</taxon>
        <taxon>Bacillota</taxon>
        <taxon>Clostridia</taxon>
        <taxon>Halanaerobiales</taxon>
        <taxon>Halanaerobiaceae</taxon>
        <taxon>Halanaerobium</taxon>
    </lineage>
</organism>
<dbReference type="InterPro" id="IPR019230">
    <property type="entry name" value="RNA_MeTrfase_C_dom"/>
</dbReference>
<dbReference type="OrthoDB" id="9794931at2"/>
<sequence>MAKIEANVYLALIHNPIYNKRGDIITTTVTNYDLHDIARAAKTYDIKKYYIVNNLESQQELVERVRDYWTGGRGAEYVYNRHQAFSVLDIAAELEDVKADIKAETGQEPFLIATDAKEYPNTIGYSAMRSELQKQERPFLIIYGTGYGLTEKMVTDCDYILKPVWGRGDFNHLSVRSAASIIIDRLLADPWWEE</sequence>
<reference evidence="2 3" key="1">
    <citation type="submission" date="2016-10" db="EMBL/GenBank/DDBJ databases">
        <authorList>
            <person name="de Groot N.N."/>
        </authorList>
    </citation>
    <scope>NUCLEOTIDE SEQUENCE [LARGE SCALE GENOMIC DNA]</scope>
    <source>
        <strain evidence="2 3">ATCC 51327</strain>
    </source>
</reference>
<dbReference type="InterPro" id="IPR029026">
    <property type="entry name" value="tRNA_m1G_MTases_N"/>
</dbReference>
<proteinExistence type="predicted"/>
<dbReference type="Proteomes" id="UP000199006">
    <property type="component" value="Unassembled WGS sequence"/>
</dbReference>
<accession>A0A1I4FE74</accession>
<gene>
    <name evidence="2" type="ORF">SAMN02983006_00323</name>
</gene>
<evidence type="ECO:0000259" key="1">
    <source>
        <dbReference type="Pfam" id="PF09936"/>
    </source>
</evidence>
<dbReference type="Pfam" id="PF09936">
    <property type="entry name" value="Methyltrn_RNA_4"/>
    <property type="match status" value="1"/>
</dbReference>
<dbReference type="RefSeq" id="WP_089858601.1">
    <property type="nucleotide sequence ID" value="NZ_FOTI01000002.1"/>
</dbReference>
<dbReference type="Gene3D" id="3.40.1280.10">
    <property type="match status" value="1"/>
</dbReference>
<protein>
    <recommendedName>
        <fullName evidence="1">tRNA (guanine-N(1)-)-methyltransferase C-terminal domain-containing protein</fullName>
    </recommendedName>
</protein>